<comment type="caution">
    <text evidence="2">The sequence shown here is derived from an EMBL/GenBank/DDBJ whole genome shotgun (WGS) entry which is preliminary data.</text>
</comment>
<accession>A0A8J7MB33</accession>
<dbReference type="EMBL" id="JAENIM010000009">
    <property type="protein sequence ID" value="MBK1789773.1"/>
    <property type="molecule type" value="Genomic_DNA"/>
</dbReference>
<keyword evidence="1" id="KW-0732">Signal</keyword>
<feature type="chain" id="PRO_5035322775" description="Lipoprotein" evidence="1">
    <location>
        <begin position="32"/>
        <end position="150"/>
    </location>
</feature>
<dbReference type="AlphaFoldDB" id="A0A8J7MB33"/>
<protein>
    <recommendedName>
        <fullName evidence="4">Lipoprotein</fullName>
    </recommendedName>
</protein>
<reference evidence="2" key="1">
    <citation type="submission" date="2021-01" db="EMBL/GenBank/DDBJ databases">
        <title>Modified the classification status of verrucomicrobia.</title>
        <authorList>
            <person name="Feng X."/>
        </authorList>
    </citation>
    <scope>NUCLEOTIDE SEQUENCE</scope>
    <source>
        <strain evidence="2">_KCTC 22039</strain>
    </source>
</reference>
<keyword evidence="3" id="KW-1185">Reference proteome</keyword>
<sequence>MNRKQKSLNGLVIKGGVIAAMALLCQCTPFAQPAHWPMDVEIDRDEYRPLVERTRSYSELTVPDEALLTFLSDRDNVMDALGEKASRDHSHWQVAEVYFTEAGLHASVLCEDGYTQKPLYFHYNESEKLWYRVKHLEDAHGKGVPAAKLK</sequence>
<evidence type="ECO:0000313" key="3">
    <source>
        <dbReference type="Proteomes" id="UP000624703"/>
    </source>
</evidence>
<name>A0A8J7MB33_9BACT</name>
<organism evidence="2 3">
    <name type="scientific">Persicirhabdus sediminis</name>
    <dbReference type="NCBI Taxonomy" id="454144"/>
    <lineage>
        <taxon>Bacteria</taxon>
        <taxon>Pseudomonadati</taxon>
        <taxon>Verrucomicrobiota</taxon>
        <taxon>Verrucomicrobiia</taxon>
        <taxon>Verrucomicrobiales</taxon>
        <taxon>Verrucomicrobiaceae</taxon>
        <taxon>Persicirhabdus</taxon>
    </lineage>
</organism>
<feature type="signal peptide" evidence="1">
    <location>
        <begin position="1"/>
        <end position="31"/>
    </location>
</feature>
<gene>
    <name evidence="2" type="ORF">JIN82_01250</name>
</gene>
<dbReference type="RefSeq" id="WP_200309816.1">
    <property type="nucleotide sequence ID" value="NZ_JAENIM010000009.1"/>
</dbReference>
<evidence type="ECO:0000256" key="1">
    <source>
        <dbReference type="SAM" id="SignalP"/>
    </source>
</evidence>
<dbReference type="Proteomes" id="UP000624703">
    <property type="component" value="Unassembled WGS sequence"/>
</dbReference>
<evidence type="ECO:0008006" key="4">
    <source>
        <dbReference type="Google" id="ProtNLM"/>
    </source>
</evidence>
<evidence type="ECO:0000313" key="2">
    <source>
        <dbReference type="EMBL" id="MBK1789773.1"/>
    </source>
</evidence>
<proteinExistence type="predicted"/>